<dbReference type="EMBL" id="FOLL01000005">
    <property type="protein sequence ID" value="SFC14385.1"/>
    <property type="molecule type" value="Genomic_DNA"/>
</dbReference>
<dbReference type="Gene3D" id="3.40.50.1000">
    <property type="entry name" value="HAD superfamily/HAD-like"/>
    <property type="match status" value="1"/>
</dbReference>
<dbReference type="AlphaFoldDB" id="A0A1I1GSD8"/>
<dbReference type="SFLD" id="SFLDS00003">
    <property type="entry name" value="Haloacid_Dehalogenase"/>
    <property type="match status" value="1"/>
</dbReference>
<dbReference type="InterPro" id="IPR023198">
    <property type="entry name" value="PGP-like_dom2"/>
</dbReference>
<dbReference type="SFLD" id="SFLDG01129">
    <property type="entry name" value="C1.5:_HAD__Beta-PGM__Phosphata"/>
    <property type="match status" value="1"/>
</dbReference>
<evidence type="ECO:0000313" key="2">
    <source>
        <dbReference type="Proteomes" id="UP000199577"/>
    </source>
</evidence>
<sequence length="208" mass="22761">MTTDTSLQHKLNILTEISDRKPYKAFLYDCDGTLADNMHAHKAAYRKAAEQYGVALDTTIIDELAGWPTVLIAAEINKRYGTELPPAEFASLKSAVFFSDYINDTLPVDFVVQHLQNHVGKVRIGVVSGGSRKTVTRTLTVIGLIDRIETLVCADDTDRGKPYADPFLKAAHQLGVPPQECLVFEDGDPGVQAATAAGMDWVRIDQIG</sequence>
<dbReference type="Pfam" id="PF00702">
    <property type="entry name" value="Hydrolase"/>
    <property type="match status" value="1"/>
</dbReference>
<proteinExistence type="predicted"/>
<dbReference type="GO" id="GO:0050308">
    <property type="term" value="F:sugar-phosphatase activity"/>
    <property type="evidence" value="ECO:0007669"/>
    <property type="project" value="TreeGrafter"/>
</dbReference>
<dbReference type="PANTHER" id="PTHR43481:SF4">
    <property type="entry name" value="GLYCEROL-1-PHOSPHATE PHOSPHOHYDROLASE 1-RELATED"/>
    <property type="match status" value="1"/>
</dbReference>
<dbReference type="Gene3D" id="1.10.150.240">
    <property type="entry name" value="Putative phosphatase, domain 2"/>
    <property type="match status" value="1"/>
</dbReference>
<dbReference type="InterPro" id="IPR023214">
    <property type="entry name" value="HAD_sf"/>
</dbReference>
<dbReference type="SUPFAM" id="SSF56784">
    <property type="entry name" value="HAD-like"/>
    <property type="match status" value="1"/>
</dbReference>
<keyword evidence="2" id="KW-1185">Reference proteome</keyword>
<dbReference type="NCBIfam" id="TIGR01509">
    <property type="entry name" value="HAD-SF-IA-v3"/>
    <property type="match status" value="1"/>
</dbReference>
<dbReference type="InterPro" id="IPR036412">
    <property type="entry name" value="HAD-like_sf"/>
</dbReference>
<dbReference type="InterPro" id="IPR051806">
    <property type="entry name" value="HAD-like_SPP"/>
</dbReference>
<evidence type="ECO:0000313" key="1">
    <source>
        <dbReference type="EMBL" id="SFC14385.1"/>
    </source>
</evidence>
<gene>
    <name evidence="1" type="ORF">SAMN05421747_10558</name>
</gene>
<dbReference type="RefSeq" id="WP_090972824.1">
    <property type="nucleotide sequence ID" value="NZ_FOLL01000005.1"/>
</dbReference>
<dbReference type="CDD" id="cd07505">
    <property type="entry name" value="HAD_BPGM-like"/>
    <property type="match status" value="1"/>
</dbReference>
<accession>A0A1I1GSD8</accession>
<dbReference type="InterPro" id="IPR006439">
    <property type="entry name" value="HAD-SF_hydro_IA"/>
</dbReference>
<protein>
    <submittedName>
        <fullName evidence="1">Haloacid dehalogenase superfamily, subfamily IA, variant 3 with third motif having DD or ED</fullName>
    </submittedName>
</protein>
<dbReference type="STRING" id="623281.SAMN05421747_10558"/>
<dbReference type="Proteomes" id="UP000199577">
    <property type="component" value="Unassembled WGS sequence"/>
</dbReference>
<name>A0A1I1GSD8_9SPHI</name>
<dbReference type="OrthoDB" id="9797743at2"/>
<dbReference type="PANTHER" id="PTHR43481">
    <property type="entry name" value="FRUCTOSE-1-PHOSPHATE PHOSPHATASE"/>
    <property type="match status" value="1"/>
</dbReference>
<organism evidence="1 2">
    <name type="scientific">Parapedobacter composti</name>
    <dbReference type="NCBI Taxonomy" id="623281"/>
    <lineage>
        <taxon>Bacteria</taxon>
        <taxon>Pseudomonadati</taxon>
        <taxon>Bacteroidota</taxon>
        <taxon>Sphingobacteriia</taxon>
        <taxon>Sphingobacteriales</taxon>
        <taxon>Sphingobacteriaceae</taxon>
        <taxon>Parapedobacter</taxon>
    </lineage>
</organism>
<reference evidence="1 2" key="1">
    <citation type="submission" date="2016-10" db="EMBL/GenBank/DDBJ databases">
        <authorList>
            <person name="de Groot N.N."/>
        </authorList>
    </citation>
    <scope>NUCLEOTIDE SEQUENCE [LARGE SCALE GENOMIC DNA]</scope>
    <source>
        <strain evidence="1 2">DSM 22900</strain>
    </source>
</reference>